<dbReference type="Pfam" id="PF01266">
    <property type="entry name" value="DAO"/>
    <property type="match status" value="1"/>
</dbReference>
<accession>A0A1Y1ZWJ7</accession>
<evidence type="ECO:0000313" key="2">
    <source>
        <dbReference type="EMBL" id="ORY14550.1"/>
    </source>
</evidence>
<feature type="domain" description="FAD dependent oxidoreductase" evidence="1">
    <location>
        <begin position="45"/>
        <end position="421"/>
    </location>
</feature>
<gene>
    <name evidence="2" type="ORF">BCR34DRAFT_479328</name>
</gene>
<dbReference type="InterPro" id="IPR006076">
    <property type="entry name" value="FAD-dep_OxRdtase"/>
</dbReference>
<dbReference type="AlphaFoldDB" id="A0A1Y1ZWJ7"/>
<dbReference type="STRING" id="1231657.A0A1Y1ZWJ7"/>
<name>A0A1Y1ZWJ7_9PLEO</name>
<dbReference type="PANTHER" id="PTHR13847">
    <property type="entry name" value="SARCOSINE DEHYDROGENASE-RELATED"/>
    <property type="match status" value="1"/>
</dbReference>
<keyword evidence="3" id="KW-1185">Reference proteome</keyword>
<dbReference type="PANTHER" id="PTHR13847:SF279">
    <property type="entry name" value="FAD DEPENDENT OXIDOREDUCTASE DOMAIN-CONTAINING PROTEIN-RELATED"/>
    <property type="match status" value="1"/>
</dbReference>
<evidence type="ECO:0000313" key="3">
    <source>
        <dbReference type="Proteomes" id="UP000193144"/>
    </source>
</evidence>
<dbReference type="SUPFAM" id="SSF51905">
    <property type="entry name" value="FAD/NAD(P)-binding domain"/>
    <property type="match status" value="1"/>
</dbReference>
<organism evidence="2 3">
    <name type="scientific">Clohesyomyces aquaticus</name>
    <dbReference type="NCBI Taxonomy" id="1231657"/>
    <lineage>
        <taxon>Eukaryota</taxon>
        <taxon>Fungi</taxon>
        <taxon>Dikarya</taxon>
        <taxon>Ascomycota</taxon>
        <taxon>Pezizomycotina</taxon>
        <taxon>Dothideomycetes</taxon>
        <taxon>Pleosporomycetidae</taxon>
        <taxon>Pleosporales</taxon>
        <taxon>Lindgomycetaceae</taxon>
        <taxon>Clohesyomyces</taxon>
    </lineage>
</organism>
<protein>
    <submittedName>
        <fullName evidence="2">FAD dependent oxidoreductase superfamily</fullName>
    </submittedName>
</protein>
<dbReference type="Gene3D" id="3.30.9.10">
    <property type="entry name" value="D-Amino Acid Oxidase, subunit A, domain 2"/>
    <property type="match status" value="1"/>
</dbReference>
<comment type="caution">
    <text evidence="2">The sequence shown here is derived from an EMBL/GenBank/DDBJ whole genome shotgun (WGS) entry which is preliminary data.</text>
</comment>
<dbReference type="InterPro" id="IPR036188">
    <property type="entry name" value="FAD/NAD-bd_sf"/>
</dbReference>
<sequence length="452" mass="50414">MGEGTYHPNENQVLPVPDPTKPYWRSELHDLDDFRSTPNLPSECDIVIIGGGMAGVTTAYHLLLENDTPPNIVLLEARQLCSGATGRNGGHCKTKVQTLVNLLPTHGPDGIDKLVNYVQGVQYGIKEIVEREDLDCEFELRRSFDVSITSRKENKDTYDEACKDGSGWTKQTWFINNRLAEMTTSVTGAKSAFSVPACSFWPYKFVTQLLQKTLNRYPNALNLQTRTPVTSVTQADGDVTNFVKTPRSTIKCSKVIFATNAYTSGLLPSFTDIIIPYKGMASHITPKSIVHPHLSNTYNIDFGPDKDVDYLNPRPDGGIVVGGGKWNYASDRDSWYNNIDDSTLFPPKALKHWDGYMQRNFRGWEDSEAKVESVWVGIQALTTDGFPHVGRVPGKRGQYMLAGFNGSGMAMILTNAKAVAKMMREEREFEDVAQEFAIPEWFGTSLERMTTA</sequence>
<proteinExistence type="predicted"/>
<dbReference type="EMBL" id="MCFA01000032">
    <property type="protein sequence ID" value="ORY14550.1"/>
    <property type="molecule type" value="Genomic_DNA"/>
</dbReference>
<dbReference type="Proteomes" id="UP000193144">
    <property type="component" value="Unassembled WGS sequence"/>
</dbReference>
<dbReference type="Gene3D" id="3.50.50.60">
    <property type="entry name" value="FAD/NAD(P)-binding domain"/>
    <property type="match status" value="1"/>
</dbReference>
<dbReference type="GO" id="GO:0005737">
    <property type="term" value="C:cytoplasm"/>
    <property type="evidence" value="ECO:0007669"/>
    <property type="project" value="TreeGrafter"/>
</dbReference>
<reference evidence="2 3" key="1">
    <citation type="submission" date="2016-07" db="EMBL/GenBank/DDBJ databases">
        <title>Pervasive Adenine N6-methylation of Active Genes in Fungi.</title>
        <authorList>
            <consortium name="DOE Joint Genome Institute"/>
            <person name="Mondo S.J."/>
            <person name="Dannebaum R.O."/>
            <person name="Kuo R.C."/>
            <person name="Labutti K."/>
            <person name="Haridas S."/>
            <person name="Kuo A."/>
            <person name="Salamov A."/>
            <person name="Ahrendt S.R."/>
            <person name="Lipzen A."/>
            <person name="Sullivan W."/>
            <person name="Andreopoulos W.B."/>
            <person name="Clum A."/>
            <person name="Lindquist E."/>
            <person name="Daum C."/>
            <person name="Ramamoorthy G.K."/>
            <person name="Gryganskyi A."/>
            <person name="Culley D."/>
            <person name="Magnuson J.K."/>
            <person name="James T.Y."/>
            <person name="O'Malley M.A."/>
            <person name="Stajich J.E."/>
            <person name="Spatafora J.W."/>
            <person name="Visel A."/>
            <person name="Grigoriev I.V."/>
        </authorList>
    </citation>
    <scope>NUCLEOTIDE SEQUENCE [LARGE SCALE GENOMIC DNA]</scope>
    <source>
        <strain evidence="2 3">CBS 115471</strain>
    </source>
</reference>
<dbReference type="OrthoDB" id="429143at2759"/>
<evidence type="ECO:0000259" key="1">
    <source>
        <dbReference type="Pfam" id="PF01266"/>
    </source>
</evidence>